<evidence type="ECO:0000259" key="12">
    <source>
        <dbReference type="Pfam" id="PF09335"/>
    </source>
</evidence>
<gene>
    <name evidence="13" type="ORF">DB88DRAFT_496259</name>
</gene>
<feature type="compositionally biased region" description="Acidic residues" evidence="10">
    <location>
        <begin position="292"/>
        <end position="307"/>
    </location>
</feature>
<evidence type="ECO:0000313" key="13">
    <source>
        <dbReference type="EMBL" id="KAK1922781.1"/>
    </source>
</evidence>
<evidence type="ECO:0000256" key="3">
    <source>
        <dbReference type="ARBA" id="ARBA00008640"/>
    </source>
</evidence>
<keyword evidence="7 11" id="KW-1133">Transmembrane helix</keyword>
<evidence type="ECO:0000256" key="9">
    <source>
        <dbReference type="ARBA" id="ARBA00023136"/>
    </source>
</evidence>
<evidence type="ECO:0000256" key="2">
    <source>
        <dbReference type="ARBA" id="ARBA00004653"/>
    </source>
</evidence>
<dbReference type="PANTHER" id="PTHR47549">
    <property type="entry name" value="GOLGI APPARATUS MEMBRANE PROTEIN TVP38-RELATED"/>
    <property type="match status" value="1"/>
</dbReference>
<evidence type="ECO:0000256" key="6">
    <source>
        <dbReference type="ARBA" id="ARBA00022692"/>
    </source>
</evidence>
<evidence type="ECO:0000256" key="10">
    <source>
        <dbReference type="SAM" id="MobiDB-lite"/>
    </source>
</evidence>
<dbReference type="GO" id="GO:0000022">
    <property type="term" value="P:mitotic spindle elongation"/>
    <property type="evidence" value="ECO:0007669"/>
    <property type="project" value="TreeGrafter"/>
</dbReference>
<comment type="subcellular location">
    <subcellularLocation>
        <location evidence="2">Golgi apparatus membrane</location>
        <topology evidence="2">Multi-pass membrane protein</topology>
    </subcellularLocation>
</comment>
<feature type="domain" description="VTT" evidence="12">
    <location>
        <begin position="117"/>
        <end position="226"/>
    </location>
</feature>
<proteinExistence type="inferred from homology"/>
<feature type="transmembrane region" description="Helical" evidence="11">
    <location>
        <begin position="124"/>
        <end position="148"/>
    </location>
</feature>
<dbReference type="PANTHER" id="PTHR47549:SF1">
    <property type="entry name" value="GOLGI APPARATUS MEMBRANE PROTEIN TVP38"/>
    <property type="match status" value="1"/>
</dbReference>
<feature type="transmembrane region" description="Helical" evidence="11">
    <location>
        <begin position="85"/>
        <end position="104"/>
    </location>
</feature>
<evidence type="ECO:0000256" key="7">
    <source>
        <dbReference type="ARBA" id="ARBA00022989"/>
    </source>
</evidence>
<comment type="similarity">
    <text evidence="3">Belongs to the TVP38/TMEM64 family.</text>
</comment>
<name>A0AAD9FNW4_PAPLA</name>
<dbReference type="Proteomes" id="UP001182556">
    <property type="component" value="Unassembled WGS sequence"/>
</dbReference>
<evidence type="ECO:0000256" key="5">
    <source>
        <dbReference type="ARBA" id="ARBA00020673"/>
    </source>
</evidence>
<protein>
    <recommendedName>
        <fullName evidence="4">Golgi apparatus membrane protein TVP38</fullName>
    </recommendedName>
    <alternativeName>
        <fullName evidence="5">Golgi apparatus membrane protein tvp38</fullName>
    </alternativeName>
</protein>
<evidence type="ECO:0000256" key="1">
    <source>
        <dbReference type="ARBA" id="ARBA00002978"/>
    </source>
</evidence>
<evidence type="ECO:0000313" key="14">
    <source>
        <dbReference type="Proteomes" id="UP001182556"/>
    </source>
</evidence>
<sequence>MRGLRVSQEDESSSGTDMLQPLLTPQGLARYVRRVPRELTAWYRNLSRTSKKTIWYVTLAHLVALTLVILITPTRIGQWFNAFGIKLRGMGVGGMFLLGLMVVLSSHPPLIGFSGSMTLIGFTWGVWPGFAIASTSCLLGAAISFLSVRRFFLSWVQKRSNDKWDAFGRVMREKGLPLVIMIRYCPVPWALSNGLFASVESVKFWHYMVATLCLQPRLFIPVFIGSRLNSLTDENATHDPLRTWLNILTIALSFSFSLGTGYWIYRLTLEQMRKMDREGGMEGELAAEALEEGEFMGPYEDDEEDEPLTARPGSKPFRPNGGVLRRVSSSGESV</sequence>
<keyword evidence="14" id="KW-1185">Reference proteome</keyword>
<dbReference type="InterPro" id="IPR032816">
    <property type="entry name" value="VTT_dom"/>
</dbReference>
<dbReference type="GO" id="GO:0000139">
    <property type="term" value="C:Golgi membrane"/>
    <property type="evidence" value="ECO:0007669"/>
    <property type="project" value="UniProtKB-SubCell"/>
</dbReference>
<evidence type="ECO:0000256" key="4">
    <source>
        <dbReference type="ARBA" id="ARBA00013533"/>
    </source>
</evidence>
<evidence type="ECO:0000256" key="11">
    <source>
        <dbReference type="SAM" id="Phobius"/>
    </source>
</evidence>
<feature type="transmembrane region" description="Helical" evidence="11">
    <location>
        <begin position="53"/>
        <end position="73"/>
    </location>
</feature>
<evidence type="ECO:0000256" key="8">
    <source>
        <dbReference type="ARBA" id="ARBA00023034"/>
    </source>
</evidence>
<comment type="function">
    <text evidence="1">Golgi membrane protein involved in vesicular trafficking and spindle migration.</text>
</comment>
<reference evidence="13" key="1">
    <citation type="submission" date="2023-02" db="EMBL/GenBank/DDBJ databases">
        <title>Identification and recombinant expression of a fungal hydrolase from Papiliotrema laurentii that hydrolyzes apple cutin and clears colloidal polyester polyurethane.</title>
        <authorList>
            <consortium name="DOE Joint Genome Institute"/>
            <person name="Roman V.A."/>
            <person name="Bojanowski C."/>
            <person name="Crable B.R."/>
            <person name="Wagner D.N."/>
            <person name="Hung C.S."/>
            <person name="Nadeau L.J."/>
            <person name="Schratz L."/>
            <person name="Haridas S."/>
            <person name="Pangilinan J."/>
            <person name="Lipzen A."/>
            <person name="Na H."/>
            <person name="Yan M."/>
            <person name="Ng V."/>
            <person name="Grigoriev I.V."/>
            <person name="Spatafora J.W."/>
            <person name="Barlow D."/>
            <person name="Biffinger J."/>
            <person name="Kelley-Loughnane N."/>
            <person name="Varaljay V.A."/>
            <person name="Crookes-Goodson W.J."/>
        </authorList>
    </citation>
    <scope>NUCLEOTIDE SEQUENCE</scope>
    <source>
        <strain evidence="13">5307AH</strain>
    </source>
</reference>
<dbReference type="EMBL" id="JAODAN010000008">
    <property type="protein sequence ID" value="KAK1922781.1"/>
    <property type="molecule type" value="Genomic_DNA"/>
</dbReference>
<dbReference type="InterPro" id="IPR051076">
    <property type="entry name" value="Golgi_membrane_TVP38/TMEM64"/>
</dbReference>
<dbReference type="GO" id="GO:0016192">
    <property type="term" value="P:vesicle-mediated transport"/>
    <property type="evidence" value="ECO:0007669"/>
    <property type="project" value="TreeGrafter"/>
</dbReference>
<feature type="region of interest" description="Disordered" evidence="10">
    <location>
        <begin position="1"/>
        <end position="20"/>
    </location>
</feature>
<keyword evidence="9 11" id="KW-0472">Membrane</keyword>
<feature type="transmembrane region" description="Helical" evidence="11">
    <location>
        <begin position="244"/>
        <end position="265"/>
    </location>
</feature>
<organism evidence="13 14">
    <name type="scientific">Papiliotrema laurentii</name>
    <name type="common">Cryptococcus laurentii</name>
    <dbReference type="NCBI Taxonomy" id="5418"/>
    <lineage>
        <taxon>Eukaryota</taxon>
        <taxon>Fungi</taxon>
        <taxon>Dikarya</taxon>
        <taxon>Basidiomycota</taxon>
        <taxon>Agaricomycotina</taxon>
        <taxon>Tremellomycetes</taxon>
        <taxon>Tremellales</taxon>
        <taxon>Rhynchogastremaceae</taxon>
        <taxon>Papiliotrema</taxon>
    </lineage>
</organism>
<accession>A0AAD9FNW4</accession>
<keyword evidence="6 11" id="KW-0812">Transmembrane</keyword>
<dbReference type="Pfam" id="PF09335">
    <property type="entry name" value="VTT_dom"/>
    <property type="match status" value="1"/>
</dbReference>
<comment type="caution">
    <text evidence="13">The sequence shown here is derived from an EMBL/GenBank/DDBJ whole genome shotgun (WGS) entry which is preliminary data.</text>
</comment>
<dbReference type="AlphaFoldDB" id="A0AAD9FNW4"/>
<keyword evidence="8" id="KW-0333">Golgi apparatus</keyword>
<feature type="region of interest" description="Disordered" evidence="10">
    <location>
        <begin position="292"/>
        <end position="334"/>
    </location>
</feature>